<comment type="caution">
    <text evidence="2">The sequence shown here is derived from an EMBL/GenBank/DDBJ whole genome shotgun (WGS) entry which is preliminary data.</text>
</comment>
<dbReference type="InterPro" id="IPR009839">
    <property type="entry name" value="SseB_N"/>
</dbReference>
<organism evidence="2 3">
    <name type="scientific">Streptomyces axinellae</name>
    <dbReference type="NCBI Taxonomy" id="552788"/>
    <lineage>
        <taxon>Bacteria</taxon>
        <taxon>Bacillati</taxon>
        <taxon>Actinomycetota</taxon>
        <taxon>Actinomycetes</taxon>
        <taxon>Kitasatosporales</taxon>
        <taxon>Streptomycetaceae</taxon>
        <taxon>Streptomyces</taxon>
    </lineage>
</organism>
<dbReference type="EMBL" id="BAAARJ010000030">
    <property type="protein sequence ID" value="GAA2637563.1"/>
    <property type="molecule type" value="Genomic_DNA"/>
</dbReference>
<dbReference type="Pfam" id="PF07179">
    <property type="entry name" value="SseB"/>
    <property type="match status" value="1"/>
</dbReference>
<evidence type="ECO:0000259" key="1">
    <source>
        <dbReference type="Pfam" id="PF07179"/>
    </source>
</evidence>
<reference evidence="3" key="1">
    <citation type="journal article" date="2019" name="Int. J. Syst. Evol. Microbiol.">
        <title>The Global Catalogue of Microorganisms (GCM) 10K type strain sequencing project: providing services to taxonomists for standard genome sequencing and annotation.</title>
        <authorList>
            <consortium name="The Broad Institute Genomics Platform"/>
            <consortium name="The Broad Institute Genome Sequencing Center for Infectious Disease"/>
            <person name="Wu L."/>
            <person name="Ma J."/>
        </authorList>
    </citation>
    <scope>NUCLEOTIDE SEQUENCE [LARGE SCALE GENOMIC DNA]</scope>
    <source>
        <strain evidence="3">JCM 16373</strain>
    </source>
</reference>
<gene>
    <name evidence="2" type="ORF">GCM10009863_62840</name>
</gene>
<evidence type="ECO:0000313" key="2">
    <source>
        <dbReference type="EMBL" id="GAA2637563.1"/>
    </source>
</evidence>
<keyword evidence="3" id="KW-1185">Reference proteome</keyword>
<protein>
    <recommendedName>
        <fullName evidence="1">SseB protein N-terminal domain-containing protein</fullName>
    </recommendedName>
</protein>
<sequence>MRKVREGAESGEYGEGCTVRLTELVLAEERASQEAEDAGRRFQAFLREFRATAVLVPLDDAGGLWSAELGGIRWIMAFSDEEELSRFLLTRHEGGEREYRRILGSHLLDSVVPAVPGPCGVALDAAGEHGTVLPPVAGIVPDRATAEAYAATGTAYANAGAAYAGERREGRA</sequence>
<proteinExistence type="predicted"/>
<dbReference type="RefSeq" id="WP_344570470.1">
    <property type="nucleotide sequence ID" value="NZ_BAAARJ010000030.1"/>
</dbReference>
<feature type="domain" description="SseB protein N-terminal" evidence="1">
    <location>
        <begin position="36"/>
        <end position="135"/>
    </location>
</feature>
<name>A0ABP6DE49_9ACTN</name>
<accession>A0ABP6DE49</accession>
<evidence type="ECO:0000313" key="3">
    <source>
        <dbReference type="Proteomes" id="UP001501447"/>
    </source>
</evidence>
<dbReference type="Proteomes" id="UP001501447">
    <property type="component" value="Unassembled WGS sequence"/>
</dbReference>